<evidence type="ECO:0000256" key="4">
    <source>
        <dbReference type="ARBA" id="ARBA00023204"/>
    </source>
</evidence>
<dbReference type="GO" id="GO:0000077">
    <property type="term" value="P:DNA damage checkpoint signaling"/>
    <property type="evidence" value="ECO:0007669"/>
    <property type="project" value="InterPro"/>
</dbReference>
<protein>
    <recommendedName>
        <fullName evidence="8">Protein kinase domain-containing protein</fullName>
    </recommendedName>
</protein>
<reference evidence="6 7" key="1">
    <citation type="submission" date="2024-02" db="EMBL/GenBank/DDBJ databases">
        <title>High-quality chromosome-scale genome assembly of Pensacola bahiagrass (Paspalum notatum Flugge var. saurae).</title>
        <authorList>
            <person name="Vega J.M."/>
            <person name="Podio M."/>
            <person name="Orjuela J."/>
            <person name="Siena L.A."/>
            <person name="Pessino S.C."/>
            <person name="Combes M.C."/>
            <person name="Mariac C."/>
            <person name="Albertini E."/>
            <person name="Pupilli F."/>
            <person name="Ortiz J.P.A."/>
            <person name="Leblanc O."/>
        </authorList>
    </citation>
    <scope>NUCLEOTIDE SEQUENCE [LARGE SCALE GENOMIC DNA]</scope>
    <source>
        <strain evidence="6">R1</strain>
        <tissue evidence="6">Leaf</tissue>
    </source>
</reference>
<keyword evidence="5" id="KW-0539">Nucleus</keyword>
<comment type="similarity">
    <text evidence="2">Belongs to the rad1 family.</text>
</comment>
<dbReference type="Pfam" id="PF02144">
    <property type="entry name" value="Rad1"/>
    <property type="match status" value="1"/>
</dbReference>
<dbReference type="PANTHER" id="PTHR10870:SF0">
    <property type="entry name" value="CELL CYCLE CHECKPOINT PROTEIN RAD1"/>
    <property type="match status" value="1"/>
</dbReference>
<dbReference type="GO" id="GO:0030896">
    <property type="term" value="C:checkpoint clamp complex"/>
    <property type="evidence" value="ECO:0007669"/>
    <property type="project" value="TreeGrafter"/>
</dbReference>
<dbReference type="Gene3D" id="3.70.10.10">
    <property type="match status" value="1"/>
</dbReference>
<evidence type="ECO:0000256" key="3">
    <source>
        <dbReference type="ARBA" id="ARBA00022763"/>
    </source>
</evidence>
<dbReference type="Proteomes" id="UP001341281">
    <property type="component" value="Chromosome 06"/>
</dbReference>
<dbReference type="PANTHER" id="PTHR10870">
    <property type="entry name" value="CELL CYCLE CHECKPOINT PROTEIN RAD1"/>
    <property type="match status" value="1"/>
</dbReference>
<dbReference type="InterPro" id="IPR011009">
    <property type="entry name" value="Kinase-like_dom_sf"/>
</dbReference>
<dbReference type="SUPFAM" id="SSF56112">
    <property type="entry name" value="Protein kinase-like (PK-like)"/>
    <property type="match status" value="1"/>
</dbReference>
<evidence type="ECO:0008006" key="8">
    <source>
        <dbReference type="Google" id="ProtNLM"/>
    </source>
</evidence>
<evidence type="ECO:0000313" key="7">
    <source>
        <dbReference type="Proteomes" id="UP001341281"/>
    </source>
</evidence>
<comment type="subcellular location">
    <subcellularLocation>
        <location evidence="1">Nucleus</location>
    </subcellularLocation>
</comment>
<evidence type="ECO:0000256" key="5">
    <source>
        <dbReference type="ARBA" id="ARBA00023242"/>
    </source>
</evidence>
<dbReference type="Gene3D" id="1.10.510.10">
    <property type="entry name" value="Transferase(Phosphotransferase) domain 1"/>
    <property type="match status" value="1"/>
</dbReference>
<gene>
    <name evidence="6" type="ORF">U9M48_026067</name>
</gene>
<name>A0AAQ3TS36_PASNO</name>
<dbReference type="AlphaFoldDB" id="A0AAQ3TS36"/>
<organism evidence="6 7">
    <name type="scientific">Paspalum notatum var. saurae</name>
    <dbReference type="NCBI Taxonomy" id="547442"/>
    <lineage>
        <taxon>Eukaryota</taxon>
        <taxon>Viridiplantae</taxon>
        <taxon>Streptophyta</taxon>
        <taxon>Embryophyta</taxon>
        <taxon>Tracheophyta</taxon>
        <taxon>Spermatophyta</taxon>
        <taxon>Magnoliopsida</taxon>
        <taxon>Liliopsida</taxon>
        <taxon>Poales</taxon>
        <taxon>Poaceae</taxon>
        <taxon>PACMAD clade</taxon>
        <taxon>Panicoideae</taxon>
        <taxon>Andropogonodae</taxon>
        <taxon>Paspaleae</taxon>
        <taxon>Paspalinae</taxon>
        <taxon>Paspalum</taxon>
    </lineage>
</organism>
<evidence type="ECO:0000256" key="1">
    <source>
        <dbReference type="ARBA" id="ARBA00004123"/>
    </source>
</evidence>
<dbReference type="InterPro" id="IPR003021">
    <property type="entry name" value="Rad1_Rec1_Rad17"/>
</dbReference>
<proteinExistence type="inferred from homology"/>
<evidence type="ECO:0000313" key="6">
    <source>
        <dbReference type="EMBL" id="WVZ78334.1"/>
    </source>
</evidence>
<dbReference type="GO" id="GO:0006281">
    <property type="term" value="P:DNA repair"/>
    <property type="evidence" value="ECO:0007669"/>
    <property type="project" value="UniProtKB-KW"/>
</dbReference>
<evidence type="ECO:0000256" key="2">
    <source>
        <dbReference type="ARBA" id="ARBA00010991"/>
    </source>
</evidence>
<keyword evidence="3" id="KW-0227">DNA damage</keyword>
<dbReference type="EMBL" id="CP144750">
    <property type="protein sequence ID" value="WVZ78334.1"/>
    <property type="molecule type" value="Genomic_DNA"/>
</dbReference>
<keyword evidence="7" id="KW-1185">Reference proteome</keyword>
<dbReference type="EMBL" id="CP144750">
    <property type="protein sequence ID" value="WVZ78337.1"/>
    <property type="molecule type" value="Genomic_DNA"/>
</dbReference>
<keyword evidence="4" id="KW-0234">DNA repair</keyword>
<sequence>MELSQHGIVLTVEESGCFQAKVFLKRELFVEYDGAGTGGSCFRLSLGLLVDCLNIFSALGQVATVEIWYSSPNMRLLLKYVLSGNTLEPGADLLAWYNVMVIDLLGPSLEDLFNYCSRKFSLKTMLMLADQMINRVEYMHQKGLVLFDGILLKPNVVTFGAEQKEKNSPEPPQSIC</sequence>
<accession>A0AAQ3TS36</accession>